<dbReference type="Pfam" id="PF01569">
    <property type="entry name" value="PAP2"/>
    <property type="match status" value="1"/>
</dbReference>
<dbReference type="InterPro" id="IPR000326">
    <property type="entry name" value="PAP2/HPO"/>
</dbReference>
<gene>
    <name evidence="3" type="ORF">EJK80_10890</name>
</gene>
<evidence type="ECO:0000313" key="3">
    <source>
        <dbReference type="EMBL" id="TQE42788.1"/>
    </source>
</evidence>
<protein>
    <submittedName>
        <fullName evidence="3">Phosphatase PAP2 family protein</fullName>
    </submittedName>
</protein>
<feature type="transmembrane region" description="Helical" evidence="1">
    <location>
        <begin position="23"/>
        <end position="43"/>
    </location>
</feature>
<sequence length="157" mass="17545">MDQAVLDFVYNHRIEWLNDPTVIFSHLLTPRWLFLAVLAWGLYSRRWSPAFAVGLGEVTALVLKWIIDRPRPPEFYQLTQVVDSGMPSAHTVAIFALAMVIRKPWAWAFAVASALARMYVGVHWLTDILVGVVIGVAVGAFVSWGSRPRSGVKVADL</sequence>
<keyword evidence="1" id="KW-1133">Transmembrane helix</keyword>
<keyword evidence="1" id="KW-0812">Transmembrane</keyword>
<dbReference type="AlphaFoldDB" id="A0A540R4Y8"/>
<name>A0A540R4Y8_9CORY</name>
<evidence type="ECO:0000256" key="1">
    <source>
        <dbReference type="SAM" id="Phobius"/>
    </source>
</evidence>
<dbReference type="SUPFAM" id="SSF48317">
    <property type="entry name" value="Acid phosphatase/Vanadium-dependent haloperoxidase"/>
    <property type="match status" value="1"/>
</dbReference>
<organism evidence="3 4">
    <name type="scientific">Corynebacterium phoceense</name>
    <dbReference type="NCBI Taxonomy" id="1686286"/>
    <lineage>
        <taxon>Bacteria</taxon>
        <taxon>Bacillati</taxon>
        <taxon>Actinomycetota</taxon>
        <taxon>Actinomycetes</taxon>
        <taxon>Mycobacteriales</taxon>
        <taxon>Corynebacteriaceae</taxon>
        <taxon>Corynebacterium</taxon>
    </lineage>
</organism>
<evidence type="ECO:0000313" key="4">
    <source>
        <dbReference type="Proteomes" id="UP000318080"/>
    </source>
</evidence>
<proteinExistence type="predicted"/>
<dbReference type="GeneID" id="79851395"/>
<comment type="caution">
    <text evidence="3">The sequence shown here is derived from an EMBL/GenBank/DDBJ whole genome shotgun (WGS) entry which is preliminary data.</text>
</comment>
<dbReference type="PANTHER" id="PTHR14969">
    <property type="entry name" value="SPHINGOSINE-1-PHOSPHATE PHOSPHOHYDROLASE"/>
    <property type="match status" value="1"/>
</dbReference>
<dbReference type="EMBL" id="VHIR01000018">
    <property type="protein sequence ID" value="TQE42788.1"/>
    <property type="molecule type" value="Genomic_DNA"/>
</dbReference>
<accession>A0A540R4Y8</accession>
<dbReference type="PANTHER" id="PTHR14969:SF13">
    <property type="entry name" value="AT30094P"/>
    <property type="match status" value="1"/>
</dbReference>
<keyword evidence="1" id="KW-0472">Membrane</keyword>
<feature type="transmembrane region" description="Helical" evidence="1">
    <location>
        <begin position="124"/>
        <end position="144"/>
    </location>
</feature>
<dbReference type="Proteomes" id="UP000318080">
    <property type="component" value="Unassembled WGS sequence"/>
</dbReference>
<dbReference type="RefSeq" id="WP_066486146.1">
    <property type="nucleotide sequence ID" value="NZ_JADPQA010000001.1"/>
</dbReference>
<feature type="domain" description="Phosphatidic acid phosphatase type 2/haloperoxidase" evidence="2">
    <location>
        <begin position="50"/>
        <end position="143"/>
    </location>
</feature>
<dbReference type="InterPro" id="IPR036938">
    <property type="entry name" value="PAP2/HPO_sf"/>
</dbReference>
<dbReference type="SMART" id="SM00014">
    <property type="entry name" value="acidPPc"/>
    <property type="match status" value="1"/>
</dbReference>
<evidence type="ECO:0000259" key="2">
    <source>
        <dbReference type="SMART" id="SM00014"/>
    </source>
</evidence>
<dbReference type="STRING" id="1686286.GCA_900092335_00010"/>
<reference evidence="3 4" key="1">
    <citation type="submission" date="2019-06" db="EMBL/GenBank/DDBJ databases">
        <title>Draft genome of C. phoceense Strain 272.</title>
        <authorList>
            <person name="Pacheco L.G.C."/>
            <person name="Barberis C.M."/>
            <person name="Almuzara M.N."/>
            <person name="Traglia G.M."/>
            <person name="Santos C.S."/>
            <person name="Rocha D.J.P.G."/>
            <person name="Aguiar E.R.G.R."/>
            <person name="Vay C.A."/>
        </authorList>
    </citation>
    <scope>NUCLEOTIDE SEQUENCE [LARGE SCALE GENOMIC DNA]</scope>
    <source>
        <strain evidence="3 4">272</strain>
    </source>
</reference>
<keyword evidence="4" id="KW-1185">Reference proteome</keyword>
<feature type="transmembrane region" description="Helical" evidence="1">
    <location>
        <begin position="87"/>
        <end position="112"/>
    </location>
</feature>
<dbReference type="Gene3D" id="1.20.144.10">
    <property type="entry name" value="Phosphatidic acid phosphatase type 2/haloperoxidase"/>
    <property type="match status" value="1"/>
</dbReference>